<name>A0A1V9XL14_9ACAR</name>
<sequence>MLRELCRCSSRISKQSNAGRVLILISTISTTAARRIFNEQRAALQERCGQWFTQSRLESRKIKSYYDILEVPENCSANEIKSAFYRLSMKFHPDRNANRPEAVESFRTVSEAYQVLSNQQSREQYDTNVLGLRNAQNKSNINVQHRPRRPPPTGRSHIYNFDEFYRQHYGPTLERDQKLKQQYQNYKERRDRLPEINTAILWLVCGLIWCVYGTVHVVHKSDNKADKK</sequence>
<dbReference type="Pfam" id="PF00226">
    <property type="entry name" value="DnaJ"/>
    <property type="match status" value="1"/>
</dbReference>
<dbReference type="PANTHER" id="PTHR44873:SF1">
    <property type="entry name" value="DNAJ HOMOLOG SUBFAMILY C MEMBER 30, MITOCHONDRIAL"/>
    <property type="match status" value="1"/>
</dbReference>
<organism evidence="3 4">
    <name type="scientific">Tropilaelaps mercedesae</name>
    <dbReference type="NCBI Taxonomy" id="418985"/>
    <lineage>
        <taxon>Eukaryota</taxon>
        <taxon>Metazoa</taxon>
        <taxon>Ecdysozoa</taxon>
        <taxon>Arthropoda</taxon>
        <taxon>Chelicerata</taxon>
        <taxon>Arachnida</taxon>
        <taxon>Acari</taxon>
        <taxon>Parasitiformes</taxon>
        <taxon>Mesostigmata</taxon>
        <taxon>Gamasina</taxon>
        <taxon>Dermanyssoidea</taxon>
        <taxon>Laelapidae</taxon>
        <taxon>Tropilaelaps</taxon>
    </lineage>
</organism>
<dbReference type="CDD" id="cd06257">
    <property type="entry name" value="DnaJ"/>
    <property type="match status" value="1"/>
</dbReference>
<dbReference type="FunCoup" id="A0A1V9XL14">
    <property type="interactions" value="566"/>
</dbReference>
<accession>A0A1V9XL14</accession>
<reference evidence="3 4" key="1">
    <citation type="journal article" date="2017" name="Gigascience">
        <title>Draft genome of the honey bee ectoparasitic mite, Tropilaelaps mercedesae, is shaped by the parasitic life history.</title>
        <authorList>
            <person name="Dong X."/>
            <person name="Armstrong S.D."/>
            <person name="Xia D."/>
            <person name="Makepeace B.L."/>
            <person name="Darby A.C."/>
            <person name="Kadowaki T."/>
        </authorList>
    </citation>
    <scope>NUCLEOTIDE SEQUENCE [LARGE SCALE GENOMIC DNA]</scope>
    <source>
        <strain evidence="3">Wuxi-XJTLU</strain>
    </source>
</reference>
<dbReference type="PROSITE" id="PS00636">
    <property type="entry name" value="DNAJ_1"/>
    <property type="match status" value="1"/>
</dbReference>
<dbReference type="Gene3D" id="1.10.287.110">
    <property type="entry name" value="DnaJ domain"/>
    <property type="match status" value="1"/>
</dbReference>
<dbReference type="InterPro" id="IPR018253">
    <property type="entry name" value="DnaJ_domain_CS"/>
</dbReference>
<keyword evidence="4" id="KW-1185">Reference proteome</keyword>
<gene>
    <name evidence="3" type="ORF">BIW11_09334</name>
</gene>
<comment type="caution">
    <text evidence="3">The sequence shown here is derived from an EMBL/GenBank/DDBJ whole genome shotgun (WGS) entry which is preliminary data.</text>
</comment>
<keyword evidence="1" id="KW-0472">Membrane</keyword>
<dbReference type="EMBL" id="MNPL01008780">
    <property type="protein sequence ID" value="OQR74062.1"/>
    <property type="molecule type" value="Genomic_DNA"/>
</dbReference>
<dbReference type="SMART" id="SM00271">
    <property type="entry name" value="DnaJ"/>
    <property type="match status" value="1"/>
</dbReference>
<dbReference type="OrthoDB" id="291007at2759"/>
<dbReference type="AlphaFoldDB" id="A0A1V9XL14"/>
<keyword evidence="1" id="KW-0812">Transmembrane</keyword>
<protein>
    <submittedName>
        <fullName evidence="3">DnaJsubfamily C member 30-like</fullName>
    </submittedName>
</protein>
<proteinExistence type="predicted"/>
<dbReference type="SUPFAM" id="SSF46565">
    <property type="entry name" value="Chaperone J-domain"/>
    <property type="match status" value="1"/>
</dbReference>
<evidence type="ECO:0000313" key="3">
    <source>
        <dbReference type="EMBL" id="OQR74062.1"/>
    </source>
</evidence>
<dbReference type="PROSITE" id="PS50076">
    <property type="entry name" value="DNAJ_2"/>
    <property type="match status" value="1"/>
</dbReference>
<evidence type="ECO:0000313" key="4">
    <source>
        <dbReference type="Proteomes" id="UP000192247"/>
    </source>
</evidence>
<dbReference type="InterPro" id="IPR001623">
    <property type="entry name" value="DnaJ_domain"/>
</dbReference>
<dbReference type="PRINTS" id="PR00625">
    <property type="entry name" value="JDOMAIN"/>
</dbReference>
<keyword evidence="1" id="KW-1133">Transmembrane helix</keyword>
<dbReference type="Proteomes" id="UP000192247">
    <property type="component" value="Unassembled WGS sequence"/>
</dbReference>
<dbReference type="InterPro" id="IPR036869">
    <property type="entry name" value="J_dom_sf"/>
</dbReference>
<feature type="transmembrane region" description="Helical" evidence="1">
    <location>
        <begin position="199"/>
        <end position="218"/>
    </location>
</feature>
<dbReference type="PANTHER" id="PTHR44873">
    <property type="entry name" value="DNAJ HOMOLOG SUBFAMILY C MEMBER 30, MITOCHONDRIAL"/>
    <property type="match status" value="1"/>
</dbReference>
<dbReference type="STRING" id="418985.A0A1V9XL14"/>
<feature type="domain" description="J" evidence="2">
    <location>
        <begin position="64"/>
        <end position="129"/>
    </location>
</feature>
<evidence type="ECO:0000259" key="2">
    <source>
        <dbReference type="PROSITE" id="PS50076"/>
    </source>
</evidence>
<dbReference type="InParanoid" id="A0A1V9XL14"/>
<dbReference type="InterPro" id="IPR053025">
    <property type="entry name" value="Mito_ATP_Synthase-Asso"/>
</dbReference>
<evidence type="ECO:0000256" key="1">
    <source>
        <dbReference type="SAM" id="Phobius"/>
    </source>
</evidence>